<feature type="transmembrane region" description="Helical" evidence="1">
    <location>
        <begin position="244"/>
        <end position="264"/>
    </location>
</feature>
<dbReference type="EMBL" id="JBHSQH010000001">
    <property type="protein sequence ID" value="MFC5973387.1"/>
    <property type="molecule type" value="Genomic_DNA"/>
</dbReference>
<accession>A0ABD5RS74</accession>
<reference evidence="2 3" key="1">
    <citation type="journal article" date="2019" name="Int. J. Syst. Evol. Microbiol.">
        <title>The Global Catalogue of Microorganisms (GCM) 10K type strain sequencing project: providing services to taxonomists for standard genome sequencing and annotation.</title>
        <authorList>
            <consortium name="The Broad Institute Genomics Platform"/>
            <consortium name="The Broad Institute Genome Sequencing Center for Infectious Disease"/>
            <person name="Wu L."/>
            <person name="Ma J."/>
        </authorList>
    </citation>
    <scope>NUCLEOTIDE SEQUENCE [LARGE SCALE GENOMIC DNA]</scope>
    <source>
        <strain evidence="2 3">CGMCC 1.12543</strain>
    </source>
</reference>
<feature type="transmembrane region" description="Helical" evidence="1">
    <location>
        <begin position="276"/>
        <end position="297"/>
    </location>
</feature>
<keyword evidence="1" id="KW-1133">Transmembrane helix</keyword>
<feature type="transmembrane region" description="Helical" evidence="1">
    <location>
        <begin position="303"/>
        <end position="327"/>
    </location>
</feature>
<keyword evidence="1" id="KW-0812">Transmembrane</keyword>
<feature type="transmembrane region" description="Helical" evidence="1">
    <location>
        <begin position="334"/>
        <end position="354"/>
    </location>
</feature>
<evidence type="ECO:0008006" key="4">
    <source>
        <dbReference type="Google" id="ProtNLM"/>
    </source>
</evidence>
<evidence type="ECO:0000313" key="3">
    <source>
        <dbReference type="Proteomes" id="UP001596099"/>
    </source>
</evidence>
<evidence type="ECO:0000313" key="2">
    <source>
        <dbReference type="EMBL" id="MFC5973387.1"/>
    </source>
</evidence>
<feature type="transmembrane region" description="Helical" evidence="1">
    <location>
        <begin position="85"/>
        <end position="109"/>
    </location>
</feature>
<name>A0ABD5RS74_9EURY</name>
<feature type="transmembrane region" description="Helical" evidence="1">
    <location>
        <begin position="214"/>
        <end position="232"/>
    </location>
</feature>
<feature type="transmembrane region" description="Helical" evidence="1">
    <location>
        <begin position="192"/>
        <end position="209"/>
    </location>
</feature>
<organism evidence="2 3">
    <name type="scientific">Halomarina salina</name>
    <dbReference type="NCBI Taxonomy" id="1872699"/>
    <lineage>
        <taxon>Archaea</taxon>
        <taxon>Methanobacteriati</taxon>
        <taxon>Methanobacteriota</taxon>
        <taxon>Stenosarchaea group</taxon>
        <taxon>Halobacteria</taxon>
        <taxon>Halobacteriales</taxon>
        <taxon>Natronomonadaceae</taxon>
        <taxon>Halomarina</taxon>
    </lineage>
</organism>
<feature type="transmembrane region" description="Helical" evidence="1">
    <location>
        <begin position="399"/>
        <end position="421"/>
    </location>
</feature>
<keyword evidence="3" id="KW-1185">Reference proteome</keyword>
<feature type="transmembrane region" description="Helical" evidence="1">
    <location>
        <begin position="147"/>
        <end position="164"/>
    </location>
</feature>
<protein>
    <recommendedName>
        <fullName evidence="4">Sodium/phosphate symporter</fullName>
    </recommendedName>
</protein>
<evidence type="ECO:0000256" key="1">
    <source>
        <dbReference type="SAM" id="Phobius"/>
    </source>
</evidence>
<gene>
    <name evidence="2" type="ORF">ACFPYI_18815</name>
</gene>
<feature type="transmembrane region" description="Helical" evidence="1">
    <location>
        <begin position="369"/>
        <end position="387"/>
    </location>
</feature>
<dbReference type="Proteomes" id="UP001596099">
    <property type="component" value="Unassembled WGS sequence"/>
</dbReference>
<dbReference type="AlphaFoldDB" id="A0ABD5RS74"/>
<sequence length="545" mass="58410">MSPRRRLDLVLVLAVIAVGVATRLLPLHFSPLPFNTDAFVFVRYSELILQNNHLAFSGPAAPYPDEYLFDMLLAMVSEVVGMSPLYLVQILIACLAIVPSLVAVAYARSLTADLPRAHRRGAMALAGIGLSVEGLYLWRTATISSEVYGLSFIACIVLSLHRGLQTGSRRWLALTAILSALMPIVHNGSTFVVGLIGTVLTALAVGRQFTIRRALGGTIGVVGFWALAFGYYEVVELPNAATISAAPGLFIAWTILIVGVARWLDRTSPRVQRGVPVTVFSLGVLVFTFNAFVPVFPGMPTTSIWLLIYTVPLVTLLVVAAVGIPWVTTKQSQGIAMVAVVIAPLAAIGFALTGGRTPEYQALLTRSTTFMHLGVVVIAAVALAILAHRRPTLGRMATVIVVIAILISAPFPFAGLGTIPFEAVTEPTEFETVMFATEHMNGTWASDDHFTHIGTKYRGANVVDTPTSAWLRGDASQPACPTIGREIWTTRGAPAVPKPLSLSTAAYEQWVMTGDIIYNGGGSESTVVRWVNGQCEQSVLSEGTR</sequence>
<keyword evidence="1" id="KW-0472">Membrane</keyword>
<feature type="transmembrane region" description="Helical" evidence="1">
    <location>
        <begin position="7"/>
        <end position="25"/>
    </location>
</feature>
<comment type="caution">
    <text evidence="2">The sequence shown here is derived from an EMBL/GenBank/DDBJ whole genome shotgun (WGS) entry which is preliminary data.</text>
</comment>
<dbReference type="RefSeq" id="WP_247417874.1">
    <property type="nucleotide sequence ID" value="NZ_JALLGW010000001.1"/>
</dbReference>
<proteinExistence type="predicted"/>